<feature type="compositionally biased region" description="Low complexity" evidence="1">
    <location>
        <begin position="38"/>
        <end position="48"/>
    </location>
</feature>
<evidence type="ECO:0000313" key="2">
    <source>
        <dbReference type="EMBL" id="KAL3389715.1"/>
    </source>
</evidence>
<dbReference type="AlphaFoldDB" id="A0ABD2WAN0"/>
<feature type="compositionally biased region" description="Basic and acidic residues" evidence="1">
    <location>
        <begin position="79"/>
        <end position="105"/>
    </location>
</feature>
<comment type="caution">
    <text evidence="2">The sequence shown here is derived from an EMBL/GenBank/DDBJ whole genome shotgun (WGS) entry which is preliminary data.</text>
</comment>
<evidence type="ECO:0000256" key="1">
    <source>
        <dbReference type="SAM" id="MobiDB-lite"/>
    </source>
</evidence>
<protein>
    <submittedName>
        <fullName evidence="2">Uncharacterized protein</fullName>
    </submittedName>
</protein>
<reference evidence="2 3" key="1">
    <citation type="journal article" date="2024" name="bioRxiv">
        <title>A reference genome for Trichogramma kaykai: A tiny desert-dwelling parasitoid wasp with competing sex-ratio distorters.</title>
        <authorList>
            <person name="Culotta J."/>
            <person name="Lindsey A.R."/>
        </authorList>
    </citation>
    <scope>NUCLEOTIDE SEQUENCE [LARGE SCALE GENOMIC DNA]</scope>
    <source>
        <strain evidence="2 3">KSX58</strain>
    </source>
</reference>
<gene>
    <name evidence="2" type="ORF">TKK_015081</name>
</gene>
<evidence type="ECO:0000313" key="3">
    <source>
        <dbReference type="Proteomes" id="UP001627154"/>
    </source>
</evidence>
<accession>A0ABD2WAN0</accession>
<dbReference type="EMBL" id="JBJJXI010000122">
    <property type="protein sequence ID" value="KAL3389715.1"/>
    <property type="molecule type" value="Genomic_DNA"/>
</dbReference>
<keyword evidence="3" id="KW-1185">Reference proteome</keyword>
<feature type="region of interest" description="Disordered" evidence="1">
    <location>
        <begin position="16"/>
        <end position="120"/>
    </location>
</feature>
<proteinExistence type="predicted"/>
<sequence length="212" mass="23710">MIGEKGELVEKVTASDLKPYYGKSSTAVSDERKSAAISTTSGKSTESSTKNERKTAAKARFNTSKKPHVIARKPISVTADKRKENMGRKPTDTSPNKDENLRDEATCVEPSNPPHAEPVNLQTNQDIPAQVEEVNQHQKGNKAAQVEAKNWQLVRHQRNDDDNLSDIDDVGMNLDNAQIQQIAGLSTIDEWGLLEKRIMKCEQRHRARQLRN</sequence>
<dbReference type="Proteomes" id="UP001627154">
    <property type="component" value="Unassembled WGS sequence"/>
</dbReference>
<organism evidence="2 3">
    <name type="scientific">Trichogramma kaykai</name>
    <dbReference type="NCBI Taxonomy" id="54128"/>
    <lineage>
        <taxon>Eukaryota</taxon>
        <taxon>Metazoa</taxon>
        <taxon>Ecdysozoa</taxon>
        <taxon>Arthropoda</taxon>
        <taxon>Hexapoda</taxon>
        <taxon>Insecta</taxon>
        <taxon>Pterygota</taxon>
        <taxon>Neoptera</taxon>
        <taxon>Endopterygota</taxon>
        <taxon>Hymenoptera</taxon>
        <taxon>Apocrita</taxon>
        <taxon>Proctotrupomorpha</taxon>
        <taxon>Chalcidoidea</taxon>
        <taxon>Trichogrammatidae</taxon>
        <taxon>Trichogramma</taxon>
    </lineage>
</organism>
<name>A0ABD2WAN0_9HYME</name>